<proteinExistence type="predicted"/>
<organism evidence="2 3">
    <name type="scientific">Klebsormidium nitens</name>
    <name type="common">Green alga</name>
    <name type="synonym">Ulothrix nitens</name>
    <dbReference type="NCBI Taxonomy" id="105231"/>
    <lineage>
        <taxon>Eukaryota</taxon>
        <taxon>Viridiplantae</taxon>
        <taxon>Streptophyta</taxon>
        <taxon>Klebsormidiophyceae</taxon>
        <taxon>Klebsormidiales</taxon>
        <taxon>Klebsormidiaceae</taxon>
        <taxon>Klebsormidium</taxon>
    </lineage>
</organism>
<protein>
    <submittedName>
        <fullName evidence="2">Uncharacterized protein</fullName>
    </submittedName>
</protein>
<evidence type="ECO:0000256" key="1">
    <source>
        <dbReference type="SAM" id="MobiDB-lite"/>
    </source>
</evidence>
<feature type="region of interest" description="Disordered" evidence="1">
    <location>
        <begin position="1"/>
        <end position="135"/>
    </location>
</feature>
<accession>A0A1Y1HL67</accession>
<feature type="compositionally biased region" description="Low complexity" evidence="1">
    <location>
        <begin position="77"/>
        <end position="90"/>
    </location>
</feature>
<dbReference type="AlphaFoldDB" id="A0A1Y1HL67"/>
<keyword evidence="3" id="KW-1185">Reference proteome</keyword>
<sequence>MEPQEEGNPSQLREGTQAAANEGATSAPSMTASDSQIDDTLRDLEQLNDADFGERSNWQPDSVDEPNPKRIRFGAPGKALGSATGLGTAAPLKNAMMSVPMDPSLRPTEPEKSDSDEETEDDEDEKDDPTFGAVPDAAGLDQVMAKYSGEKKGRKSKGMSAVDVENARAAEKARKVTVKVNKISILPKRFHKHPDVHDGCIEVPLAMCKPASELPVLRPPSEPLAERVRISERVPTKAAIRLQTDVFNNHGYDPNKGYFVGTATAFGDWIKPITDVDREAMCEPLRKDLEEWEALVVKRGVVDNDPFYQWIGAHILYHFLFLADGNTREEGWVAAIEKLVGIIKTVPRPRMVVFEIIEKNCRQIALLSEEINKSELDAKVVTTPLQKLALLHDKNRMETEEVKKWIPASSMALLKEKLNINLLRKKKADACRHNVLVFVFMEQPLLLKKLLDFQFGTDLKTGEDLGRFWTEKEKKTVIEIEQRKMRKQVSAAGFEKRDGVGFNYWEADIRKMVELPELSRDLTNLEILTTLKELNLAAFLDVTVLGHLKLRRADLQKKGLELTKDSLDPFFTSVKALQVAGELAVDWLEEQKLVEKRPGDRLPGQMGKWKGKTLAGLMANKMPLWDWIKTLIEGDYSSVFEHPFAWMGQKGLSFKSMLNKEMKDGGKAKCLEGMWRRLLVLYFRSCFPLQLSDLPTDIEDKSSLKTMAEWGYSGLPRVVKKHAMDWAGLEPAAGAELKWSADKQTYFAEWEIKALFEGERPGKKNWKDKEVTDGLGNGPLSLQATVVLGVGWENDSGGVLPKCIPAERTDPEIEPGFVQFVSLRNLAQRVGKPGPEVIGEEKEPAPNESGDEEEEVEKEEGEEEEAVENEVKELEGGSGVGFLKFFGPKGVTVVPKVKEILEALGYAKELGEKKEMAFDVEKTGVDMTVFFVRPRSKKVAEIDGSEKEIRWLPAEEFVSAVSERMEKVMAKGSVAVVVAPPALPEAWMVGLKKMHASTWGFRLVDKDGDPLWLHGHDGTYMEVSYWTPAEAHGEVKKTGGVLRTPEEMCSWPLFQRGGKLETYTLLSEHAYDLPREFWNDALDKTIDAAASSPSAIVFQEEYGGASEYLSRLGVDLLSVFFAGGKKGDFLERESNKITWDEEVEVEEGGVKVKMTMGYRDQEDESENESGEDKMEMDGEAKGLGKEAKVGDEKRVATELEEAPVKLSPMMTRSRKKVSK</sequence>
<gene>
    <name evidence="2" type="ORF">KFL_000050260</name>
</gene>
<evidence type="ECO:0000313" key="3">
    <source>
        <dbReference type="Proteomes" id="UP000054558"/>
    </source>
</evidence>
<feature type="compositionally biased region" description="Basic and acidic residues" evidence="1">
    <location>
        <begin position="1170"/>
        <end position="1197"/>
    </location>
</feature>
<name>A0A1Y1HL67_KLENI</name>
<feature type="region of interest" description="Disordered" evidence="1">
    <location>
        <begin position="1158"/>
        <end position="1219"/>
    </location>
</feature>
<reference evidence="2 3" key="1">
    <citation type="journal article" date="2014" name="Nat. Commun.">
        <title>Klebsormidium flaccidum genome reveals primary factors for plant terrestrial adaptation.</title>
        <authorList>
            <person name="Hori K."/>
            <person name="Maruyama F."/>
            <person name="Fujisawa T."/>
            <person name="Togashi T."/>
            <person name="Yamamoto N."/>
            <person name="Seo M."/>
            <person name="Sato S."/>
            <person name="Yamada T."/>
            <person name="Mori H."/>
            <person name="Tajima N."/>
            <person name="Moriyama T."/>
            <person name="Ikeuchi M."/>
            <person name="Watanabe M."/>
            <person name="Wada H."/>
            <person name="Kobayashi K."/>
            <person name="Saito M."/>
            <person name="Masuda T."/>
            <person name="Sasaki-Sekimoto Y."/>
            <person name="Mashiguchi K."/>
            <person name="Awai K."/>
            <person name="Shimojima M."/>
            <person name="Masuda S."/>
            <person name="Iwai M."/>
            <person name="Nobusawa T."/>
            <person name="Narise T."/>
            <person name="Kondo S."/>
            <person name="Saito H."/>
            <person name="Sato R."/>
            <person name="Murakawa M."/>
            <person name="Ihara Y."/>
            <person name="Oshima-Yamada Y."/>
            <person name="Ohtaka K."/>
            <person name="Satoh M."/>
            <person name="Sonobe K."/>
            <person name="Ishii M."/>
            <person name="Ohtani R."/>
            <person name="Kanamori-Sato M."/>
            <person name="Honoki R."/>
            <person name="Miyazaki D."/>
            <person name="Mochizuki H."/>
            <person name="Umetsu J."/>
            <person name="Higashi K."/>
            <person name="Shibata D."/>
            <person name="Kamiya Y."/>
            <person name="Sato N."/>
            <person name="Nakamura Y."/>
            <person name="Tabata S."/>
            <person name="Ida S."/>
            <person name="Kurokawa K."/>
            <person name="Ohta H."/>
        </authorList>
    </citation>
    <scope>NUCLEOTIDE SEQUENCE [LARGE SCALE GENOMIC DNA]</scope>
    <source>
        <strain evidence="2 3">NIES-2285</strain>
    </source>
</reference>
<feature type="region of interest" description="Disordered" evidence="1">
    <location>
        <begin position="832"/>
        <end position="872"/>
    </location>
</feature>
<dbReference type="Proteomes" id="UP000054558">
    <property type="component" value="Unassembled WGS sequence"/>
</dbReference>
<evidence type="ECO:0000313" key="2">
    <source>
        <dbReference type="EMBL" id="GAQ77889.1"/>
    </source>
</evidence>
<feature type="compositionally biased region" description="Acidic residues" evidence="1">
    <location>
        <begin position="849"/>
        <end position="868"/>
    </location>
</feature>
<feature type="compositionally biased region" description="Polar residues" evidence="1">
    <location>
        <begin position="23"/>
        <end position="35"/>
    </location>
</feature>
<dbReference type="EMBL" id="DF236954">
    <property type="protein sequence ID" value="GAQ77889.1"/>
    <property type="molecule type" value="Genomic_DNA"/>
</dbReference>
<feature type="compositionally biased region" description="Acidic residues" evidence="1">
    <location>
        <begin position="114"/>
        <end position="127"/>
    </location>
</feature>